<comment type="caution">
    <text evidence="1">The sequence shown here is derived from an EMBL/GenBank/DDBJ whole genome shotgun (WGS) entry which is preliminary data.</text>
</comment>
<evidence type="ECO:0000313" key="1">
    <source>
        <dbReference type="EMBL" id="TGO19008.1"/>
    </source>
</evidence>
<dbReference type="AlphaFoldDB" id="A0A4Z1F6C3"/>
<evidence type="ECO:0008006" key="3">
    <source>
        <dbReference type="Google" id="ProtNLM"/>
    </source>
</evidence>
<name>A0A4Z1F6C3_9HELO</name>
<dbReference type="Gene3D" id="3.40.50.150">
    <property type="entry name" value="Vaccinia Virus protein VP39"/>
    <property type="match status" value="1"/>
</dbReference>
<proteinExistence type="predicted"/>
<reference evidence="1 2" key="1">
    <citation type="submission" date="2017-12" db="EMBL/GenBank/DDBJ databases">
        <title>Comparative genomics of Botrytis spp.</title>
        <authorList>
            <person name="Valero-Jimenez C.A."/>
            <person name="Tapia P."/>
            <person name="Veloso J."/>
            <person name="Silva-Moreno E."/>
            <person name="Staats M."/>
            <person name="Valdes J.H."/>
            <person name="Van Kan J.A.L."/>
        </authorList>
    </citation>
    <scope>NUCLEOTIDE SEQUENCE [LARGE SCALE GENOMIC DNA]</scope>
    <source>
        <strain evidence="1 2">Bt9001</strain>
    </source>
</reference>
<sequence>MASKAESPQNKQEPDNNQEYIFKRDYKSSMRLNYNHFLIKEVAGYLIHPSIPTHQPNLRIADVGTETGVQVDGFDISAAQFPAAGFRPHNVHLYTHNGFQDYASEFQKRYDIVHARFWIRVVSDPDAKPLLRKLLSLLMDGTVAAGCASGGDAGRIGNDDCVGETL</sequence>
<keyword evidence="2" id="KW-1185">Reference proteome</keyword>
<dbReference type="SUPFAM" id="SSF53335">
    <property type="entry name" value="S-adenosyl-L-methionine-dependent methyltransferases"/>
    <property type="match status" value="1"/>
</dbReference>
<organism evidence="1 2">
    <name type="scientific">Botrytis tulipae</name>
    <dbReference type="NCBI Taxonomy" id="87230"/>
    <lineage>
        <taxon>Eukaryota</taxon>
        <taxon>Fungi</taxon>
        <taxon>Dikarya</taxon>
        <taxon>Ascomycota</taxon>
        <taxon>Pezizomycotina</taxon>
        <taxon>Leotiomycetes</taxon>
        <taxon>Helotiales</taxon>
        <taxon>Sclerotiniaceae</taxon>
        <taxon>Botrytis</taxon>
    </lineage>
</organism>
<protein>
    <recommendedName>
        <fullName evidence="3">Methyltransferase type 11 domain-containing protein</fullName>
    </recommendedName>
</protein>
<dbReference type="OrthoDB" id="417697at2759"/>
<gene>
    <name evidence="1" type="ORF">BTUL_0006g00410</name>
</gene>
<dbReference type="EMBL" id="PQXH01000006">
    <property type="protein sequence ID" value="TGO19008.1"/>
    <property type="molecule type" value="Genomic_DNA"/>
</dbReference>
<accession>A0A4Z1F6C3</accession>
<evidence type="ECO:0000313" key="2">
    <source>
        <dbReference type="Proteomes" id="UP000297777"/>
    </source>
</evidence>
<dbReference type="Proteomes" id="UP000297777">
    <property type="component" value="Unassembled WGS sequence"/>
</dbReference>
<dbReference type="InterPro" id="IPR029063">
    <property type="entry name" value="SAM-dependent_MTases_sf"/>
</dbReference>